<dbReference type="InterPro" id="IPR032710">
    <property type="entry name" value="NTF2-like_dom_sf"/>
</dbReference>
<evidence type="ECO:0000313" key="1">
    <source>
        <dbReference type="EMBL" id="PTR01408.1"/>
    </source>
</evidence>
<accession>A0A2T5JG58</accession>
<comment type="caution">
    <text evidence="1">The sequence shown here is derived from an EMBL/GenBank/DDBJ whole genome shotgun (WGS) entry which is preliminary data.</text>
</comment>
<dbReference type="Proteomes" id="UP000244168">
    <property type="component" value="Unassembled WGS sequence"/>
</dbReference>
<dbReference type="Gene3D" id="3.10.450.50">
    <property type="match status" value="1"/>
</dbReference>
<protein>
    <recommendedName>
        <fullName evidence="3">SnoaL-like domain-containing protein</fullName>
    </recommendedName>
</protein>
<sequence length="142" mass="15233">MNTSIQNNILPTDEQKLQVAGTFLNAVKSNDWATLQTILATDATWTLPGTSVLSGLAASAEAIVKRAQGLKNFGVNFQLQHILYGLHGFTLSLHNTASRGDLLLDEQVAIVCQVNDGKITSMATYLSDVAGINEFFVPGIID</sequence>
<proteinExistence type="predicted"/>
<evidence type="ECO:0000313" key="2">
    <source>
        <dbReference type="Proteomes" id="UP000244168"/>
    </source>
</evidence>
<dbReference type="SUPFAM" id="SSF54427">
    <property type="entry name" value="NTF2-like"/>
    <property type="match status" value="1"/>
</dbReference>
<dbReference type="AlphaFoldDB" id="A0A2T5JG58"/>
<name>A0A2T5JG58_9SPHI</name>
<organism evidence="1 2">
    <name type="scientific">Mucilaginibacter yixingensis</name>
    <dbReference type="NCBI Taxonomy" id="1295612"/>
    <lineage>
        <taxon>Bacteria</taxon>
        <taxon>Pseudomonadati</taxon>
        <taxon>Bacteroidota</taxon>
        <taxon>Sphingobacteriia</taxon>
        <taxon>Sphingobacteriales</taxon>
        <taxon>Sphingobacteriaceae</taxon>
        <taxon>Mucilaginibacter</taxon>
    </lineage>
</organism>
<keyword evidence="2" id="KW-1185">Reference proteome</keyword>
<dbReference type="EMBL" id="QAOQ01000001">
    <property type="protein sequence ID" value="PTR01408.1"/>
    <property type="molecule type" value="Genomic_DNA"/>
</dbReference>
<gene>
    <name evidence="1" type="ORF">C8P68_101642</name>
</gene>
<dbReference type="RefSeq" id="WP_211309738.1">
    <property type="nucleotide sequence ID" value="NZ_CP160205.1"/>
</dbReference>
<reference evidence="1 2" key="1">
    <citation type="submission" date="2018-04" db="EMBL/GenBank/DDBJ databases">
        <title>Genomic Encyclopedia of Archaeal and Bacterial Type Strains, Phase II (KMG-II): from individual species to whole genera.</title>
        <authorList>
            <person name="Goeker M."/>
        </authorList>
    </citation>
    <scope>NUCLEOTIDE SEQUENCE [LARGE SCALE GENOMIC DNA]</scope>
    <source>
        <strain evidence="1 2">DSM 26809</strain>
    </source>
</reference>
<evidence type="ECO:0008006" key="3">
    <source>
        <dbReference type="Google" id="ProtNLM"/>
    </source>
</evidence>